<dbReference type="RefSeq" id="WP_139962419.1">
    <property type="nucleotide sequence ID" value="NZ_CP029754.1"/>
</dbReference>
<sequence>MNRTKRITISFSDKDIDLINFINRQQNTSLSIRLICKKWIAEHGTGDVVDILTTQSDTDKSEPPSSFDL</sequence>
<proteinExistence type="predicted"/>
<name>A0A5B8EI99_LACAM</name>
<dbReference type="EMBL" id="CP029754">
    <property type="protein sequence ID" value="QDD70871.1"/>
    <property type="molecule type" value="Genomic_DNA"/>
</dbReference>
<evidence type="ECO:0000313" key="2">
    <source>
        <dbReference type="Proteomes" id="UP000312326"/>
    </source>
</evidence>
<dbReference type="AlphaFoldDB" id="A0A5B8EI99"/>
<reference evidence="1 2" key="1">
    <citation type="submission" date="2018-06" db="EMBL/GenBank/DDBJ databases">
        <title>Complete genome sequnece of Lactobacillus amylovorus PMRA3.</title>
        <authorList>
            <person name="Nam Y.-D."/>
            <person name="Chung W.-H."/>
            <person name="Park Y.S."/>
            <person name="Kang J."/>
        </authorList>
    </citation>
    <scope>NUCLEOTIDE SEQUENCE [LARGE SCALE GENOMIC DNA]</scope>
    <source>
        <strain evidence="1 2">PMRA3</strain>
    </source>
</reference>
<gene>
    <name evidence="1" type="ORF">DM298_08380</name>
</gene>
<protein>
    <submittedName>
        <fullName evidence="1">Uncharacterized protein</fullName>
    </submittedName>
</protein>
<accession>A0A5B8EI99</accession>
<dbReference type="Proteomes" id="UP000312326">
    <property type="component" value="Chromosome"/>
</dbReference>
<evidence type="ECO:0000313" key="1">
    <source>
        <dbReference type="EMBL" id="QDD70871.1"/>
    </source>
</evidence>
<organism evidence="1 2">
    <name type="scientific">Lactobacillus amylovorus</name>
    <dbReference type="NCBI Taxonomy" id="1604"/>
    <lineage>
        <taxon>Bacteria</taxon>
        <taxon>Bacillati</taxon>
        <taxon>Bacillota</taxon>
        <taxon>Bacilli</taxon>
        <taxon>Lactobacillales</taxon>
        <taxon>Lactobacillaceae</taxon>
        <taxon>Lactobacillus</taxon>
    </lineage>
</organism>